<dbReference type="InParanoid" id="E0CQ13"/>
<name>E0CQ13_VITVI</name>
<protein>
    <submittedName>
        <fullName evidence="1">Uncharacterized protein</fullName>
    </submittedName>
</protein>
<keyword evidence="2" id="KW-1185">Reference proteome</keyword>
<sequence length="18" mass="2146">MDFHITPHAMRTDLLLSF</sequence>
<dbReference type="AlphaFoldDB" id="E0CQ13"/>
<evidence type="ECO:0000313" key="1">
    <source>
        <dbReference type="EMBL" id="CBI19659.3"/>
    </source>
</evidence>
<dbReference type="Proteomes" id="UP000009183">
    <property type="component" value="Chromosome 18"/>
</dbReference>
<reference evidence="2" key="1">
    <citation type="journal article" date="2007" name="Nature">
        <title>The grapevine genome sequence suggests ancestral hexaploidization in major angiosperm phyla.</title>
        <authorList>
            <consortium name="The French-Italian Public Consortium for Grapevine Genome Characterization."/>
            <person name="Jaillon O."/>
            <person name="Aury J.-M."/>
            <person name="Noel B."/>
            <person name="Policriti A."/>
            <person name="Clepet C."/>
            <person name="Casagrande A."/>
            <person name="Choisne N."/>
            <person name="Aubourg S."/>
            <person name="Vitulo N."/>
            <person name="Jubin C."/>
            <person name="Vezzi A."/>
            <person name="Legeai F."/>
            <person name="Hugueney P."/>
            <person name="Dasilva C."/>
            <person name="Horner D."/>
            <person name="Mica E."/>
            <person name="Jublot D."/>
            <person name="Poulain J."/>
            <person name="Bruyere C."/>
            <person name="Billault A."/>
            <person name="Segurens B."/>
            <person name="Gouyvenoux M."/>
            <person name="Ugarte E."/>
            <person name="Cattonaro F."/>
            <person name="Anthouard V."/>
            <person name="Vico V."/>
            <person name="Del Fabbro C."/>
            <person name="Alaux M."/>
            <person name="Di Gaspero G."/>
            <person name="Dumas V."/>
            <person name="Felice N."/>
            <person name="Paillard S."/>
            <person name="Juman I."/>
            <person name="Moroldo M."/>
            <person name="Scalabrin S."/>
            <person name="Canaguier A."/>
            <person name="Le Clainche I."/>
            <person name="Malacrida G."/>
            <person name="Durand E."/>
            <person name="Pesole G."/>
            <person name="Laucou V."/>
            <person name="Chatelet P."/>
            <person name="Merdinoglu D."/>
            <person name="Delledonne M."/>
            <person name="Pezzotti M."/>
            <person name="Lecharny A."/>
            <person name="Scarpelli C."/>
            <person name="Artiguenave F."/>
            <person name="Pe M.E."/>
            <person name="Valle G."/>
            <person name="Morgante M."/>
            <person name="Caboche M."/>
            <person name="Adam-Blondon A.-F."/>
            <person name="Weissenbach J."/>
            <person name="Quetier F."/>
            <person name="Wincker P."/>
        </authorList>
    </citation>
    <scope>NUCLEOTIDE SEQUENCE [LARGE SCALE GENOMIC DNA]</scope>
    <source>
        <strain evidence="2">cv. Pinot noir / PN40024</strain>
    </source>
</reference>
<gene>
    <name evidence="1" type="ordered locus">VIT_18s0001g12110</name>
</gene>
<accession>E0CQ13</accession>
<dbReference type="EMBL" id="FN595227">
    <property type="protein sequence ID" value="CBI19659.3"/>
    <property type="molecule type" value="Genomic_DNA"/>
</dbReference>
<organism evidence="1 2">
    <name type="scientific">Vitis vinifera</name>
    <name type="common">Grape</name>
    <dbReference type="NCBI Taxonomy" id="29760"/>
    <lineage>
        <taxon>Eukaryota</taxon>
        <taxon>Viridiplantae</taxon>
        <taxon>Streptophyta</taxon>
        <taxon>Embryophyta</taxon>
        <taxon>Tracheophyta</taxon>
        <taxon>Spermatophyta</taxon>
        <taxon>Magnoliopsida</taxon>
        <taxon>eudicotyledons</taxon>
        <taxon>Gunneridae</taxon>
        <taxon>Pentapetalae</taxon>
        <taxon>rosids</taxon>
        <taxon>Vitales</taxon>
        <taxon>Vitaceae</taxon>
        <taxon>Viteae</taxon>
        <taxon>Vitis</taxon>
    </lineage>
</organism>
<proteinExistence type="predicted"/>
<dbReference type="HOGENOM" id="CLU_3431147_0_0_1"/>
<evidence type="ECO:0000313" key="2">
    <source>
        <dbReference type="Proteomes" id="UP000009183"/>
    </source>
</evidence>